<sequence length="60" mass="6470">MPSSVTISLSIGDTLGFLITGAKCHQSFRTRTFITGPSPRSSETRERAILCDLAGANRML</sequence>
<feature type="non-terminal residue" evidence="1">
    <location>
        <position position="1"/>
    </location>
</feature>
<keyword evidence="2" id="KW-1185">Reference proteome</keyword>
<evidence type="ECO:0000313" key="1">
    <source>
        <dbReference type="EMBL" id="KAF1833772.1"/>
    </source>
</evidence>
<dbReference type="AlphaFoldDB" id="A0A6A5KF12"/>
<gene>
    <name evidence="1" type="ORF">BDW02DRAFT_569755</name>
</gene>
<evidence type="ECO:0000313" key="2">
    <source>
        <dbReference type="Proteomes" id="UP000800040"/>
    </source>
</evidence>
<reference evidence="1" key="1">
    <citation type="submission" date="2020-01" db="EMBL/GenBank/DDBJ databases">
        <authorList>
            <consortium name="DOE Joint Genome Institute"/>
            <person name="Haridas S."/>
            <person name="Albert R."/>
            <person name="Binder M."/>
            <person name="Bloem J."/>
            <person name="Labutti K."/>
            <person name="Salamov A."/>
            <person name="Andreopoulos B."/>
            <person name="Baker S.E."/>
            <person name="Barry K."/>
            <person name="Bills G."/>
            <person name="Bluhm B.H."/>
            <person name="Cannon C."/>
            <person name="Castanera R."/>
            <person name="Culley D.E."/>
            <person name="Daum C."/>
            <person name="Ezra D."/>
            <person name="Gonzalez J.B."/>
            <person name="Henrissat B."/>
            <person name="Kuo A."/>
            <person name="Liang C."/>
            <person name="Lipzen A."/>
            <person name="Lutzoni F."/>
            <person name="Magnuson J."/>
            <person name="Mondo S."/>
            <person name="Nolan M."/>
            <person name="Ohm R."/>
            <person name="Pangilinan J."/>
            <person name="Park H.-J."/>
            <person name="Ramirez L."/>
            <person name="Alfaro M."/>
            <person name="Sun H."/>
            <person name="Tritt A."/>
            <person name="Yoshinaga Y."/>
            <person name="Zwiers L.-H."/>
            <person name="Turgeon B.G."/>
            <person name="Goodwin S.B."/>
            <person name="Spatafora J.W."/>
            <person name="Crous P.W."/>
            <person name="Grigoriev I.V."/>
        </authorList>
    </citation>
    <scope>NUCLEOTIDE SEQUENCE</scope>
    <source>
        <strain evidence="1">P77</strain>
    </source>
</reference>
<organism evidence="1 2">
    <name type="scientific">Decorospora gaudefroyi</name>
    <dbReference type="NCBI Taxonomy" id="184978"/>
    <lineage>
        <taxon>Eukaryota</taxon>
        <taxon>Fungi</taxon>
        <taxon>Dikarya</taxon>
        <taxon>Ascomycota</taxon>
        <taxon>Pezizomycotina</taxon>
        <taxon>Dothideomycetes</taxon>
        <taxon>Pleosporomycetidae</taxon>
        <taxon>Pleosporales</taxon>
        <taxon>Pleosporineae</taxon>
        <taxon>Pleosporaceae</taxon>
        <taxon>Decorospora</taxon>
    </lineage>
</organism>
<name>A0A6A5KF12_9PLEO</name>
<dbReference type="EMBL" id="ML975313">
    <property type="protein sequence ID" value="KAF1833772.1"/>
    <property type="molecule type" value="Genomic_DNA"/>
</dbReference>
<accession>A0A6A5KF12</accession>
<proteinExistence type="predicted"/>
<dbReference type="Proteomes" id="UP000800040">
    <property type="component" value="Unassembled WGS sequence"/>
</dbReference>
<protein>
    <submittedName>
        <fullName evidence="1">Uncharacterized protein</fullName>
    </submittedName>
</protein>